<evidence type="ECO:0000313" key="1">
    <source>
        <dbReference type="EMBL" id="GIX70130.1"/>
    </source>
</evidence>
<dbReference type="Proteomes" id="UP001054945">
    <property type="component" value="Unassembled WGS sequence"/>
</dbReference>
<keyword evidence="2" id="KW-1185">Reference proteome</keyword>
<sequence>MVQYDYTRVWFGMVICEVICGMVRLYARVWFGTVIICEYDYMQVRFGMVMCRYGNMRVWCGMVICEYGSVIYEYGSMTAEVFGFQKGSGKSLKKKKIVFSYHPPSKKVHHTYEGADKIHCTTSLKTDVVLSQKKRKEKPPRHLACSSYNSQSGKKHIQIIVLNFKSAFKLAPDSIVSDKSRSLGVLFSFANSLACLMTTNQQEDRPWSCSVDKSHLLEVLIPSGACRSLNSPTTTDIPSFFLSFPPTHAKHTFHHQEEESSFPSSK</sequence>
<comment type="caution">
    <text evidence="1">The sequence shown here is derived from an EMBL/GenBank/DDBJ whole genome shotgun (WGS) entry which is preliminary data.</text>
</comment>
<protein>
    <submittedName>
        <fullName evidence="1">Uncharacterized protein</fullName>
    </submittedName>
</protein>
<proteinExistence type="predicted"/>
<evidence type="ECO:0000313" key="2">
    <source>
        <dbReference type="Proteomes" id="UP001054945"/>
    </source>
</evidence>
<organism evidence="1 2">
    <name type="scientific">Caerostris extrusa</name>
    <name type="common">Bark spider</name>
    <name type="synonym">Caerostris bankana</name>
    <dbReference type="NCBI Taxonomy" id="172846"/>
    <lineage>
        <taxon>Eukaryota</taxon>
        <taxon>Metazoa</taxon>
        <taxon>Ecdysozoa</taxon>
        <taxon>Arthropoda</taxon>
        <taxon>Chelicerata</taxon>
        <taxon>Arachnida</taxon>
        <taxon>Araneae</taxon>
        <taxon>Araneomorphae</taxon>
        <taxon>Entelegynae</taxon>
        <taxon>Araneoidea</taxon>
        <taxon>Araneidae</taxon>
        <taxon>Caerostris</taxon>
    </lineage>
</organism>
<gene>
    <name evidence="1" type="ORF">CEXT_639681</name>
</gene>
<reference evidence="1 2" key="1">
    <citation type="submission" date="2021-06" db="EMBL/GenBank/DDBJ databases">
        <title>Caerostris extrusa draft genome.</title>
        <authorList>
            <person name="Kono N."/>
            <person name="Arakawa K."/>
        </authorList>
    </citation>
    <scope>NUCLEOTIDE SEQUENCE [LARGE SCALE GENOMIC DNA]</scope>
</reference>
<dbReference type="AlphaFoldDB" id="A0AAV4ME45"/>
<dbReference type="EMBL" id="BPLR01002112">
    <property type="protein sequence ID" value="GIX70130.1"/>
    <property type="molecule type" value="Genomic_DNA"/>
</dbReference>
<accession>A0AAV4ME45</accession>
<name>A0AAV4ME45_CAEEX</name>